<evidence type="ECO:0000256" key="1">
    <source>
        <dbReference type="ARBA" id="ARBA00022491"/>
    </source>
</evidence>
<dbReference type="Gene3D" id="3.30.390.60">
    <property type="entry name" value="Heat-inducible transcription repressor hrca homolog, domain 3"/>
    <property type="match status" value="1"/>
</dbReference>
<keyword evidence="2 5" id="KW-0805">Transcription regulation</keyword>
<dbReference type="InterPro" id="IPR029016">
    <property type="entry name" value="GAF-like_dom_sf"/>
</dbReference>
<dbReference type="PIRSF" id="PIRSF005485">
    <property type="entry name" value="HrcA"/>
    <property type="match status" value="1"/>
</dbReference>
<reference evidence="8 9" key="1">
    <citation type="journal article" date="2020" name="Int. J. Syst. Evol. Microbiol.">
        <title>Ureaplasma miroungigenitalium sp. nov. isolated from northern elephant seals (Mirounga angustirostris) and Ureaplasma zalophigenitalium sp. nov. isolated from California sea lions (Zalophus californianus).</title>
        <authorList>
            <person name="Volokhov D.V."/>
            <person name="Gulland F.M."/>
            <person name="Gao Y."/>
            <person name="Chizhikov V.E."/>
        </authorList>
    </citation>
    <scope>NUCLEOTIDE SEQUENCE [LARGE SCALE GENOMIC DNA]</scope>
    <source>
        <strain evidence="8 9">ES3182-GEN</strain>
    </source>
</reference>
<evidence type="ECO:0000313" key="8">
    <source>
        <dbReference type="EMBL" id="MCV3728219.1"/>
    </source>
</evidence>
<dbReference type="HAMAP" id="MF_00081">
    <property type="entry name" value="HrcA"/>
    <property type="match status" value="1"/>
</dbReference>
<dbReference type="NCBIfam" id="TIGR00331">
    <property type="entry name" value="hrcA"/>
    <property type="match status" value="1"/>
</dbReference>
<comment type="caution">
    <text evidence="8">The sequence shown here is derived from an EMBL/GenBank/DDBJ whole genome shotgun (WGS) entry which is preliminary data.</text>
</comment>
<protein>
    <recommendedName>
        <fullName evidence="5">Heat-inducible transcription repressor HrcA</fullName>
    </recommendedName>
</protein>
<dbReference type="SUPFAM" id="SSF55781">
    <property type="entry name" value="GAF domain-like"/>
    <property type="match status" value="1"/>
</dbReference>
<dbReference type="PANTHER" id="PTHR34824:SF1">
    <property type="entry name" value="HEAT-INDUCIBLE TRANSCRIPTION REPRESSOR HRCA"/>
    <property type="match status" value="1"/>
</dbReference>
<keyword evidence="9" id="KW-1185">Reference proteome</keyword>
<keyword evidence="1 5" id="KW-0678">Repressor</keyword>
<comment type="similarity">
    <text evidence="5">Belongs to the HrcA family.</text>
</comment>
<organism evidence="8 9">
    <name type="scientific">Ureaplasma miroungigenitalium</name>
    <dbReference type="NCBI Taxonomy" id="1042321"/>
    <lineage>
        <taxon>Bacteria</taxon>
        <taxon>Bacillati</taxon>
        <taxon>Mycoplasmatota</taxon>
        <taxon>Mycoplasmoidales</taxon>
        <taxon>Mycoplasmoidaceae</taxon>
        <taxon>Ureaplasma</taxon>
    </lineage>
</organism>
<dbReference type="Gene3D" id="1.10.10.10">
    <property type="entry name" value="Winged helix-like DNA-binding domain superfamily/Winged helix DNA-binding domain"/>
    <property type="match status" value="1"/>
</dbReference>
<evidence type="ECO:0000259" key="6">
    <source>
        <dbReference type="Pfam" id="PF01628"/>
    </source>
</evidence>
<dbReference type="Pfam" id="PF01628">
    <property type="entry name" value="HrcA"/>
    <property type="match status" value="1"/>
</dbReference>
<evidence type="ECO:0000313" key="9">
    <source>
        <dbReference type="Proteomes" id="UP001208245"/>
    </source>
</evidence>
<dbReference type="InterPro" id="IPR002571">
    <property type="entry name" value="HrcA"/>
</dbReference>
<dbReference type="InterPro" id="IPR021153">
    <property type="entry name" value="HrcA_C"/>
</dbReference>
<dbReference type="Pfam" id="PF03444">
    <property type="entry name" value="WHD_HrcA"/>
    <property type="match status" value="1"/>
</dbReference>
<dbReference type="PANTHER" id="PTHR34824">
    <property type="entry name" value="HEAT-INDUCIBLE TRANSCRIPTION REPRESSOR HRCA"/>
    <property type="match status" value="1"/>
</dbReference>
<name>A0ABT3BLT7_9BACT</name>
<feature type="domain" description="Winged helix-turn-helix transcription repressor HrcA DNA-binding" evidence="7">
    <location>
        <begin position="12"/>
        <end position="86"/>
    </location>
</feature>
<keyword evidence="4 5" id="KW-0804">Transcription</keyword>
<dbReference type="SUPFAM" id="SSF46785">
    <property type="entry name" value="Winged helix' DNA-binding domain"/>
    <property type="match status" value="1"/>
</dbReference>
<dbReference type="EMBL" id="JAOXHL010000001">
    <property type="protein sequence ID" value="MCV3728219.1"/>
    <property type="molecule type" value="Genomic_DNA"/>
</dbReference>
<comment type="function">
    <text evidence="5">Negative regulator of class I heat shock genes (grpE-dnaK-dnaJ and groELS operons). Prevents heat-shock induction of these operons.</text>
</comment>
<dbReference type="InterPro" id="IPR005104">
    <property type="entry name" value="WHTH_HrcA_DNA-bd"/>
</dbReference>
<keyword evidence="3 5" id="KW-0346">Stress response</keyword>
<dbReference type="InterPro" id="IPR036390">
    <property type="entry name" value="WH_DNA-bd_sf"/>
</dbReference>
<evidence type="ECO:0000256" key="4">
    <source>
        <dbReference type="ARBA" id="ARBA00023163"/>
    </source>
</evidence>
<dbReference type="RefSeq" id="WP_263821550.1">
    <property type="nucleotide sequence ID" value="NZ_JAOXHL010000001.1"/>
</dbReference>
<evidence type="ECO:0000259" key="7">
    <source>
        <dbReference type="Pfam" id="PF03444"/>
    </source>
</evidence>
<proteinExistence type="inferred from homology"/>
<dbReference type="InterPro" id="IPR036388">
    <property type="entry name" value="WH-like_DNA-bd_sf"/>
</dbReference>
<feature type="domain" description="Heat-inducible transcription repressor HrcA C-terminal" evidence="6">
    <location>
        <begin position="114"/>
        <end position="333"/>
    </location>
</feature>
<dbReference type="InterPro" id="IPR023120">
    <property type="entry name" value="WHTH_transcript_rep_HrcA_IDD"/>
</dbReference>
<evidence type="ECO:0000256" key="3">
    <source>
        <dbReference type="ARBA" id="ARBA00023016"/>
    </source>
</evidence>
<dbReference type="Gene3D" id="3.30.450.40">
    <property type="match status" value="1"/>
</dbReference>
<evidence type="ECO:0000256" key="2">
    <source>
        <dbReference type="ARBA" id="ARBA00023015"/>
    </source>
</evidence>
<evidence type="ECO:0000256" key="5">
    <source>
        <dbReference type="HAMAP-Rule" id="MF_00081"/>
    </source>
</evidence>
<accession>A0ABT3BLT7</accession>
<dbReference type="Proteomes" id="UP001208245">
    <property type="component" value="Unassembled WGS sequence"/>
</dbReference>
<sequence>MANYKKNKNQPTNRQEKVLQAVVDEYTKTATPVSSMLIQEVYFPQVSPATIRNDMKSLETMLLLEKKHRSGGRVPTTKGYDFINHQFSDLDAIIDPAIKKRLHKIFMQRFVSIDKIIEDSIEIINQFTLLPAIMRDHKENELLKRIQLIETGPNNAVLIVVTSSGNVQNHPIVLNQLTKYTDLSICIDILDEYLLNTPMNELSNKIIGAADLLSKKVHAYEHYMNNIVLKIFKHYSMDNQDKNTSFGVRYLTSHQEFDNIDKMNEILNLIEDTSIWEQISINKKIDKVTTQITYGNQIGHNGIAIASTCIDLYNKNKEIAVIGPTRMDYKKIIALLEYIKKELEMIVYEQKNCDENH</sequence>
<gene>
    <name evidence="5 8" type="primary">hrcA</name>
    <name evidence="8" type="ORF">OF376_00240</name>
</gene>